<keyword evidence="2" id="KW-0539">Nucleus</keyword>
<dbReference type="Gene3D" id="4.10.240.10">
    <property type="entry name" value="Zn(2)-C6 fungal-type DNA-binding domain"/>
    <property type="match status" value="1"/>
</dbReference>
<dbReference type="EMBL" id="JAQQWK010000003">
    <property type="protein sequence ID" value="KAK8044431.1"/>
    <property type="molecule type" value="Genomic_DNA"/>
</dbReference>
<dbReference type="PANTHER" id="PTHR37534:SF39">
    <property type="entry name" value="TRANSCRIPTION FACTOR DOMAIN-CONTAINING PROTEIN"/>
    <property type="match status" value="1"/>
</dbReference>
<feature type="domain" description="Zn(2)-C6 fungal-type" evidence="3">
    <location>
        <begin position="8"/>
        <end position="36"/>
    </location>
</feature>
<comment type="caution">
    <text evidence="4">The sequence shown here is derived from an EMBL/GenBank/DDBJ whole genome shotgun (WGS) entry which is preliminary data.</text>
</comment>
<evidence type="ECO:0000313" key="5">
    <source>
        <dbReference type="Proteomes" id="UP001444661"/>
    </source>
</evidence>
<dbReference type="InterPro" id="IPR001138">
    <property type="entry name" value="Zn2Cys6_DnaBD"/>
</dbReference>
<evidence type="ECO:0000313" key="4">
    <source>
        <dbReference type="EMBL" id="KAK8044431.1"/>
    </source>
</evidence>
<accession>A0ABR1TCT1</accession>
<dbReference type="Proteomes" id="UP001444661">
    <property type="component" value="Unassembled WGS sequence"/>
</dbReference>
<dbReference type="Pfam" id="PF11951">
    <property type="entry name" value="Fungal_trans_2"/>
    <property type="match status" value="1"/>
</dbReference>
<dbReference type="SMART" id="SM00066">
    <property type="entry name" value="GAL4"/>
    <property type="match status" value="1"/>
</dbReference>
<evidence type="ECO:0000259" key="3">
    <source>
        <dbReference type="PROSITE" id="PS50048"/>
    </source>
</evidence>
<dbReference type="PROSITE" id="PS00463">
    <property type="entry name" value="ZN2_CY6_FUNGAL_1"/>
    <property type="match status" value="1"/>
</dbReference>
<comment type="subcellular location">
    <subcellularLocation>
        <location evidence="1">Nucleus</location>
    </subcellularLocation>
</comment>
<sequence length="518" mass="58303">MKKKGGKGCWTCKARKIQCDRGSPTCERCMRDNRACQGYGARLSWPRENDGNRAMTATVTYPPGMAVTRNSSRHHHHQFINTGWSDIELHHCLSRQATVEPPLFHPTEQSMPKIWRQPSTNQKHGELLYYFHDTAYLSLLSFSSSNSQLRNLLMPMALVEHDTVSGRAFVYAVLAFSCLHRSGLHQQTMQLKIAALRALSESAKEAAPMQGTIRSVHHVAACMLLCAFETMLPSESSGDWLVYIRAAVDITQVAQLGRETAGLMNDDIANLLDWVFYHSTLSRFAMYHWRHKSDAANHSSPTGATQIESALRSSNPTHEVLNLLSEICDVLLDPLDPRSRDESYQAHLRHSEWSVVNLPAYSGSSVSSPGSCDAEELAEITSQMSDHLPLPVQMYQRATIVYLLRASQGPRDPPAKLDKILDKSFAERVKAPSCSHFFPLFILACEARTDEQRTAILDLMGRTEKSASSPVRNMARFREEVQLFWVQRDLYDDSDLLMSYMKLMKAVVSSSHVIPSYV</sequence>
<protein>
    <recommendedName>
        <fullName evidence="3">Zn(2)-C6 fungal-type domain-containing protein</fullName>
    </recommendedName>
</protein>
<dbReference type="InterPro" id="IPR021858">
    <property type="entry name" value="Fun_TF"/>
</dbReference>
<gene>
    <name evidence="4" type="ORF">PG993_004455</name>
</gene>
<reference evidence="4 5" key="1">
    <citation type="submission" date="2023-01" db="EMBL/GenBank/DDBJ databases">
        <title>Analysis of 21 Apiospora genomes using comparative genomics revels a genus with tremendous synthesis potential of carbohydrate active enzymes and secondary metabolites.</title>
        <authorList>
            <person name="Sorensen T."/>
        </authorList>
    </citation>
    <scope>NUCLEOTIDE SEQUENCE [LARGE SCALE GENOMIC DNA]</scope>
    <source>
        <strain evidence="4 5">CBS 33761</strain>
    </source>
</reference>
<proteinExistence type="predicted"/>
<evidence type="ECO:0000256" key="1">
    <source>
        <dbReference type="ARBA" id="ARBA00004123"/>
    </source>
</evidence>
<dbReference type="PROSITE" id="PS50048">
    <property type="entry name" value="ZN2_CY6_FUNGAL_2"/>
    <property type="match status" value="1"/>
</dbReference>
<keyword evidence="5" id="KW-1185">Reference proteome</keyword>
<dbReference type="SUPFAM" id="SSF57701">
    <property type="entry name" value="Zn2/Cys6 DNA-binding domain"/>
    <property type="match status" value="1"/>
</dbReference>
<dbReference type="PANTHER" id="PTHR37534">
    <property type="entry name" value="TRANSCRIPTIONAL ACTIVATOR PROTEIN UGA3"/>
    <property type="match status" value="1"/>
</dbReference>
<evidence type="ECO:0000256" key="2">
    <source>
        <dbReference type="ARBA" id="ARBA00023242"/>
    </source>
</evidence>
<name>A0ABR1TCT1_9PEZI</name>
<dbReference type="Pfam" id="PF00172">
    <property type="entry name" value="Zn_clus"/>
    <property type="match status" value="1"/>
</dbReference>
<organism evidence="4 5">
    <name type="scientific">Apiospora rasikravindrae</name>
    <dbReference type="NCBI Taxonomy" id="990691"/>
    <lineage>
        <taxon>Eukaryota</taxon>
        <taxon>Fungi</taxon>
        <taxon>Dikarya</taxon>
        <taxon>Ascomycota</taxon>
        <taxon>Pezizomycotina</taxon>
        <taxon>Sordariomycetes</taxon>
        <taxon>Xylariomycetidae</taxon>
        <taxon>Amphisphaeriales</taxon>
        <taxon>Apiosporaceae</taxon>
        <taxon>Apiospora</taxon>
    </lineage>
</organism>
<dbReference type="InterPro" id="IPR036864">
    <property type="entry name" value="Zn2-C6_fun-type_DNA-bd_sf"/>
</dbReference>
<dbReference type="CDD" id="cd00067">
    <property type="entry name" value="GAL4"/>
    <property type="match status" value="1"/>
</dbReference>